<accession>A0A4R4JYV6</accession>
<name>A0A4R4JYV6_9BACT</name>
<gene>
    <name evidence="1" type="ORF">EZE20_21575</name>
</gene>
<keyword evidence="2" id="KW-1185">Reference proteome</keyword>
<comment type="caution">
    <text evidence="1">The sequence shown here is derived from an EMBL/GenBank/DDBJ whole genome shotgun (WGS) entry which is preliminary data.</text>
</comment>
<organism evidence="1 2">
    <name type="scientific">Arundinibacter roseus</name>
    <dbReference type="NCBI Taxonomy" id="2070510"/>
    <lineage>
        <taxon>Bacteria</taxon>
        <taxon>Pseudomonadati</taxon>
        <taxon>Bacteroidota</taxon>
        <taxon>Cytophagia</taxon>
        <taxon>Cytophagales</taxon>
        <taxon>Spirosomataceae</taxon>
        <taxon>Arundinibacter</taxon>
    </lineage>
</organism>
<dbReference type="RefSeq" id="WP_132121658.1">
    <property type="nucleotide sequence ID" value="NZ_SMJU01000018.1"/>
</dbReference>
<reference evidence="1 2" key="1">
    <citation type="submission" date="2019-02" db="EMBL/GenBank/DDBJ databases">
        <title>Arundinibacter roseus gen. nov., sp. nov., a new member of the family Cytophagaceae.</title>
        <authorList>
            <person name="Szuroczki S."/>
            <person name="Khayer B."/>
            <person name="Sproer C."/>
            <person name="Toumi M."/>
            <person name="Szabo A."/>
            <person name="Felfoldi T."/>
            <person name="Schumann P."/>
            <person name="Toth E."/>
        </authorList>
    </citation>
    <scope>NUCLEOTIDE SEQUENCE [LARGE SCALE GENOMIC DNA]</scope>
    <source>
        <strain evidence="1 2">DMA-k-7a</strain>
    </source>
</reference>
<evidence type="ECO:0000313" key="1">
    <source>
        <dbReference type="EMBL" id="TDB60064.1"/>
    </source>
</evidence>
<dbReference type="Proteomes" id="UP000295706">
    <property type="component" value="Unassembled WGS sequence"/>
</dbReference>
<protein>
    <submittedName>
        <fullName evidence="1">Uncharacterized protein</fullName>
    </submittedName>
</protein>
<proteinExistence type="predicted"/>
<evidence type="ECO:0000313" key="2">
    <source>
        <dbReference type="Proteomes" id="UP000295706"/>
    </source>
</evidence>
<sequence length="83" mass="9479">MGKPKNKLGLLYKRQLRSVKAKVLEDLAAAGISHQRFYNWTVKPDHKMVEMPTILKTIICKNIPKAEELFKIKNTAIPALFSD</sequence>
<dbReference type="EMBL" id="SMJU01000018">
    <property type="protein sequence ID" value="TDB60064.1"/>
    <property type="molecule type" value="Genomic_DNA"/>
</dbReference>
<dbReference type="AlphaFoldDB" id="A0A4R4JYV6"/>